<protein>
    <recommendedName>
        <fullName evidence="2">GGDEF domain-containing protein</fullName>
    </recommendedName>
</protein>
<sequence length="76" mass="8257">MGHNTGQREAITLSLGVTVYDRQMSEDTLEQAIQKADTALYTAQSKGRNQVNCCDKPAPDGQNAVEEVLPKSLALH</sequence>
<dbReference type="InterPro" id="IPR000160">
    <property type="entry name" value="GGDEF_dom"/>
</dbReference>
<accession>A0A291G984</accession>
<name>A0A291G984_9RHOB</name>
<reference evidence="3 4" key="1">
    <citation type="submission" date="2017-06" db="EMBL/GenBank/DDBJ databases">
        <title>Celeribacter sp. TSPH2 complete genome sequence.</title>
        <authorList>
            <person name="Woo J.-H."/>
            <person name="Kim H.-S."/>
        </authorList>
    </citation>
    <scope>NUCLEOTIDE SEQUENCE [LARGE SCALE GENOMIC DNA]</scope>
    <source>
        <strain evidence="3 4">TSPH2</strain>
    </source>
</reference>
<dbReference type="EMBL" id="CP022196">
    <property type="protein sequence ID" value="ATG46566.1"/>
    <property type="molecule type" value="Genomic_DNA"/>
</dbReference>
<proteinExistence type="predicted"/>
<keyword evidence="4" id="KW-1185">Reference proteome</keyword>
<dbReference type="RefSeq" id="WP_096804815.1">
    <property type="nucleotide sequence ID" value="NZ_CP022196.1"/>
</dbReference>
<dbReference type="Pfam" id="PF00990">
    <property type="entry name" value="GGDEF"/>
    <property type="match status" value="1"/>
</dbReference>
<dbReference type="STRING" id="1758178.GCA_001550095_01631"/>
<dbReference type="SUPFAM" id="SSF55073">
    <property type="entry name" value="Nucleotide cyclase"/>
    <property type="match status" value="1"/>
</dbReference>
<dbReference type="PROSITE" id="PS50887">
    <property type="entry name" value="GGDEF"/>
    <property type="match status" value="1"/>
</dbReference>
<gene>
    <name evidence="3" type="ORF">CEW89_02675</name>
</gene>
<feature type="domain" description="GGDEF" evidence="2">
    <location>
        <begin position="1"/>
        <end position="56"/>
    </location>
</feature>
<organism evidence="3 4">
    <name type="scientific">Celeribacter ethanolicus</name>
    <dbReference type="NCBI Taxonomy" id="1758178"/>
    <lineage>
        <taxon>Bacteria</taxon>
        <taxon>Pseudomonadati</taxon>
        <taxon>Pseudomonadota</taxon>
        <taxon>Alphaproteobacteria</taxon>
        <taxon>Rhodobacterales</taxon>
        <taxon>Roseobacteraceae</taxon>
        <taxon>Celeribacter</taxon>
    </lineage>
</organism>
<dbReference type="KEGG" id="ceh:CEW89_02675"/>
<evidence type="ECO:0000313" key="3">
    <source>
        <dbReference type="EMBL" id="ATG46566.1"/>
    </source>
</evidence>
<dbReference type="Proteomes" id="UP000217935">
    <property type="component" value="Chromosome"/>
</dbReference>
<evidence type="ECO:0000259" key="2">
    <source>
        <dbReference type="PROSITE" id="PS50887"/>
    </source>
</evidence>
<evidence type="ECO:0000256" key="1">
    <source>
        <dbReference type="SAM" id="MobiDB-lite"/>
    </source>
</evidence>
<dbReference type="InterPro" id="IPR043128">
    <property type="entry name" value="Rev_trsase/Diguanyl_cyclase"/>
</dbReference>
<dbReference type="Gene3D" id="3.30.70.270">
    <property type="match status" value="1"/>
</dbReference>
<evidence type="ECO:0000313" key="4">
    <source>
        <dbReference type="Proteomes" id="UP000217935"/>
    </source>
</evidence>
<dbReference type="InterPro" id="IPR029787">
    <property type="entry name" value="Nucleotide_cyclase"/>
</dbReference>
<dbReference type="AlphaFoldDB" id="A0A291G984"/>
<feature type="region of interest" description="Disordered" evidence="1">
    <location>
        <begin position="52"/>
        <end position="76"/>
    </location>
</feature>